<protein>
    <submittedName>
        <fullName evidence="2">Methyltransferase family protein</fullName>
    </submittedName>
</protein>
<evidence type="ECO:0000313" key="3">
    <source>
        <dbReference type="Proteomes" id="UP000240418"/>
    </source>
</evidence>
<dbReference type="InterPro" id="IPR029063">
    <property type="entry name" value="SAM-dependent_MTases_sf"/>
</dbReference>
<keyword evidence="2" id="KW-0489">Methyltransferase</keyword>
<accession>A0A2P8FB47</accession>
<dbReference type="RefSeq" id="WP_106608932.1">
    <property type="nucleotide sequence ID" value="NZ_PYGJ01000008.1"/>
</dbReference>
<evidence type="ECO:0000259" key="1">
    <source>
        <dbReference type="Pfam" id="PF08241"/>
    </source>
</evidence>
<reference evidence="2 3" key="1">
    <citation type="submission" date="2018-03" db="EMBL/GenBank/DDBJ databases">
        <title>Genomic Encyclopedia of Archaeal and Bacterial Type Strains, Phase II (KMG-II): from individual species to whole genera.</title>
        <authorList>
            <person name="Goeker M."/>
        </authorList>
    </citation>
    <scope>NUCLEOTIDE SEQUENCE [LARGE SCALE GENOMIC DNA]</scope>
    <source>
        <strain evidence="2 3">DSM 100673</strain>
    </source>
</reference>
<comment type="caution">
    <text evidence="2">The sequence shown here is derived from an EMBL/GenBank/DDBJ whole genome shotgun (WGS) entry which is preliminary data.</text>
</comment>
<dbReference type="PANTHER" id="PTHR42912:SF93">
    <property type="entry name" value="N6-ADENOSINE-METHYLTRANSFERASE TMT1A"/>
    <property type="match status" value="1"/>
</dbReference>
<dbReference type="Pfam" id="PF08241">
    <property type="entry name" value="Methyltransf_11"/>
    <property type="match status" value="1"/>
</dbReference>
<dbReference type="AlphaFoldDB" id="A0A2P8FB47"/>
<proteinExistence type="predicted"/>
<dbReference type="EMBL" id="PYGJ01000008">
    <property type="protein sequence ID" value="PSL18945.1"/>
    <property type="molecule type" value="Genomic_DNA"/>
</dbReference>
<sequence>MVEYKTTTSEVAACWERNAETWTRLSRKGYDVYRDRLNTPVFLGNLPDIGGQKGLDIGCGEGSNTRQLAKLGARMTGIDVAPTFVAHARQAEATAPLGMDYEVADATALPFADGVFDFAVAFMSLMDVADQESAVKEAYRVIRSDGFFQFSILHPCFAPPSRETLRDAAGSVTGVRLGEYYQENDGSVEEWTFGDAKRAGEEISELFRVPRFHRTLATWVNMLISTGFVIEHMAEPRASEAAAIAYPKIADTRVVPMFLHVRARKPSVRPV</sequence>
<dbReference type="SUPFAM" id="SSF53335">
    <property type="entry name" value="S-adenosyl-L-methionine-dependent methyltransferases"/>
    <property type="match status" value="1"/>
</dbReference>
<evidence type="ECO:0000313" key="2">
    <source>
        <dbReference type="EMBL" id="PSL18945.1"/>
    </source>
</evidence>
<keyword evidence="2" id="KW-0808">Transferase</keyword>
<gene>
    <name evidence="2" type="ORF">CLV88_108124</name>
</gene>
<dbReference type="InterPro" id="IPR013216">
    <property type="entry name" value="Methyltransf_11"/>
</dbReference>
<dbReference type="PANTHER" id="PTHR42912">
    <property type="entry name" value="METHYLTRANSFERASE"/>
    <property type="match status" value="1"/>
</dbReference>
<keyword evidence="3" id="KW-1185">Reference proteome</keyword>
<organism evidence="2 3">
    <name type="scientific">Shimia abyssi</name>
    <dbReference type="NCBI Taxonomy" id="1662395"/>
    <lineage>
        <taxon>Bacteria</taxon>
        <taxon>Pseudomonadati</taxon>
        <taxon>Pseudomonadota</taxon>
        <taxon>Alphaproteobacteria</taxon>
        <taxon>Rhodobacterales</taxon>
        <taxon>Roseobacteraceae</taxon>
    </lineage>
</organism>
<dbReference type="InterPro" id="IPR050508">
    <property type="entry name" value="Methyltransf_Superfamily"/>
</dbReference>
<dbReference type="GO" id="GO:0008757">
    <property type="term" value="F:S-adenosylmethionine-dependent methyltransferase activity"/>
    <property type="evidence" value="ECO:0007669"/>
    <property type="project" value="InterPro"/>
</dbReference>
<dbReference type="Gene3D" id="3.40.50.150">
    <property type="entry name" value="Vaccinia Virus protein VP39"/>
    <property type="match status" value="1"/>
</dbReference>
<dbReference type="Proteomes" id="UP000240418">
    <property type="component" value="Unassembled WGS sequence"/>
</dbReference>
<name>A0A2P8FB47_9RHOB</name>
<dbReference type="CDD" id="cd02440">
    <property type="entry name" value="AdoMet_MTases"/>
    <property type="match status" value="1"/>
</dbReference>
<dbReference type="GO" id="GO:0032259">
    <property type="term" value="P:methylation"/>
    <property type="evidence" value="ECO:0007669"/>
    <property type="project" value="UniProtKB-KW"/>
</dbReference>
<dbReference type="OrthoDB" id="161159at2"/>
<feature type="domain" description="Methyltransferase type 11" evidence="1">
    <location>
        <begin position="55"/>
        <end position="148"/>
    </location>
</feature>